<name>A0A6N4QYB8_9LEPT</name>
<dbReference type="NCBIfam" id="NF047530">
    <property type="entry name" value="SrpBC"/>
    <property type="match status" value="1"/>
</dbReference>
<evidence type="ECO:0008006" key="3">
    <source>
        <dbReference type="Google" id="ProtNLM"/>
    </source>
</evidence>
<evidence type="ECO:0000313" key="2">
    <source>
        <dbReference type="Proteomes" id="UP000297613"/>
    </source>
</evidence>
<dbReference type="EMBL" id="RQGM01000022">
    <property type="protein sequence ID" value="TGL86094.1"/>
    <property type="molecule type" value="Genomic_DNA"/>
</dbReference>
<protein>
    <recommendedName>
        <fullName evidence="3">Lipoprotein</fullName>
    </recommendedName>
</protein>
<dbReference type="Proteomes" id="UP000297613">
    <property type="component" value="Unassembled WGS sequence"/>
</dbReference>
<evidence type="ECO:0000313" key="1">
    <source>
        <dbReference type="EMBL" id="TGL86094.1"/>
    </source>
</evidence>
<organism evidence="1 2">
    <name type="scientific">Leptospira yasudae</name>
    <dbReference type="NCBI Taxonomy" id="2202201"/>
    <lineage>
        <taxon>Bacteria</taxon>
        <taxon>Pseudomonadati</taxon>
        <taxon>Spirochaetota</taxon>
        <taxon>Spirochaetia</taxon>
        <taxon>Leptospirales</taxon>
        <taxon>Leptospiraceae</taxon>
        <taxon>Leptospira</taxon>
    </lineage>
</organism>
<reference evidence="1 2" key="1">
    <citation type="journal article" date="2019" name="PLoS Negl. Trop. Dis.">
        <title>Revisiting the worldwide diversity of Leptospira species in the environment.</title>
        <authorList>
            <person name="Vincent A.T."/>
            <person name="Schiettekatte O."/>
            <person name="Bourhy P."/>
            <person name="Veyrier F.J."/>
            <person name="Picardeau M."/>
        </authorList>
    </citation>
    <scope>NUCLEOTIDE SEQUENCE [LARGE SCALE GENOMIC DNA]</scope>
    <source>
        <strain evidence="1 2">201702445</strain>
    </source>
</reference>
<dbReference type="AlphaFoldDB" id="A0A6N4QYB8"/>
<sequence length="236" mass="24963">MKLSKLILSLTLLLFISNCGEKKKDDSQNNAILLLALQNQNPGISGLYASLMARNNNGGGGGNYSNGSVSPFALISQSQNCPRGGNMTLAGDLTQTMNGASANAQFTGIKITYTACSLMAPNVESAGNSSQMLLEGELEQNGTMTVTVDPSSTQSLLKTTGNSSMTISSSSYKVNGYLYPKFEVTFTTTGSKTTIENADDMDKAIMTIEETVNISGYVGTEKVSGSHSYKTQLKLK</sequence>
<proteinExistence type="predicted"/>
<comment type="caution">
    <text evidence="1">The sequence shown here is derived from an EMBL/GenBank/DDBJ whole genome shotgun (WGS) entry which is preliminary data.</text>
</comment>
<accession>A0A6N4QYB8</accession>
<dbReference type="RefSeq" id="WP_135569774.1">
    <property type="nucleotide sequence ID" value="NZ_RQGK01000040.1"/>
</dbReference>
<gene>
    <name evidence="1" type="ORF">EHQ83_05630</name>
</gene>